<accession>A0A1H3Y8F1</accession>
<feature type="transmembrane region" description="Helical" evidence="1">
    <location>
        <begin position="20"/>
        <end position="52"/>
    </location>
</feature>
<dbReference type="EMBL" id="FNQT01000002">
    <property type="protein sequence ID" value="SEA07853.1"/>
    <property type="molecule type" value="Genomic_DNA"/>
</dbReference>
<evidence type="ECO:0000313" key="4">
    <source>
        <dbReference type="Proteomes" id="UP000236755"/>
    </source>
</evidence>
<keyword evidence="1" id="KW-1133">Transmembrane helix</keyword>
<reference evidence="3 4" key="1">
    <citation type="submission" date="2016-10" db="EMBL/GenBank/DDBJ databases">
        <authorList>
            <person name="de Groot N.N."/>
        </authorList>
    </citation>
    <scope>NUCLEOTIDE SEQUENCE [LARGE SCALE GENOMIC DNA]</scope>
    <source>
        <strain evidence="3 4">CGMCC 1.8712</strain>
    </source>
</reference>
<evidence type="ECO:0000256" key="1">
    <source>
        <dbReference type="SAM" id="Phobius"/>
    </source>
</evidence>
<dbReference type="AlphaFoldDB" id="A0A1H3Y8F1"/>
<proteinExistence type="predicted"/>
<keyword evidence="4" id="KW-1185">Reference proteome</keyword>
<evidence type="ECO:0000259" key="2">
    <source>
        <dbReference type="Pfam" id="PF26439"/>
    </source>
</evidence>
<keyword evidence="1" id="KW-0812">Transmembrane</keyword>
<organism evidence="3 4">
    <name type="scientific">Haloplanus vescus</name>
    <dbReference type="NCBI Taxonomy" id="555874"/>
    <lineage>
        <taxon>Archaea</taxon>
        <taxon>Methanobacteriati</taxon>
        <taxon>Methanobacteriota</taxon>
        <taxon>Stenosarchaea group</taxon>
        <taxon>Halobacteria</taxon>
        <taxon>Halobacteriales</taxon>
        <taxon>Haloferacaceae</taxon>
        <taxon>Haloplanus</taxon>
    </lineage>
</organism>
<name>A0A1H3Y8F1_9EURY</name>
<dbReference type="STRING" id="555874.SAMN04488065_1722"/>
<gene>
    <name evidence="3" type="ORF">SAMN04488065_1722</name>
</gene>
<evidence type="ECO:0000313" key="3">
    <source>
        <dbReference type="EMBL" id="SEA07853.1"/>
    </source>
</evidence>
<keyword evidence="1" id="KW-0472">Membrane</keyword>
<protein>
    <recommendedName>
        <fullName evidence="2">DUF8120 domain-containing protein</fullName>
    </recommendedName>
</protein>
<feature type="domain" description="DUF8120" evidence="2">
    <location>
        <begin position="1"/>
        <end position="54"/>
    </location>
</feature>
<dbReference type="Proteomes" id="UP000236755">
    <property type="component" value="Unassembled WGS sequence"/>
</dbReference>
<dbReference type="RefSeq" id="WP_176791212.1">
    <property type="nucleotide sequence ID" value="NZ_FNQT01000002.1"/>
</dbReference>
<dbReference type="Pfam" id="PF26439">
    <property type="entry name" value="DUF8120"/>
    <property type="match status" value="1"/>
</dbReference>
<dbReference type="InterPro" id="IPR058433">
    <property type="entry name" value="DUF8120"/>
</dbReference>
<sequence>MQLSPRVYFAVDRLTKLVGLLALAGGIGGAFGSLSPVVAIAGAIVGVATVFVESSG</sequence>